<dbReference type="InterPro" id="IPR001444">
    <property type="entry name" value="Flag_bb_rod_N"/>
</dbReference>
<keyword evidence="12" id="KW-0282">Flagellum</keyword>
<organism evidence="12 13">
    <name type="scientific">Candidatus Sodalis pierantonii str. SOPE</name>
    <dbReference type="NCBI Taxonomy" id="2342"/>
    <lineage>
        <taxon>Bacteria</taxon>
        <taxon>Pseudomonadati</taxon>
        <taxon>Pseudomonadota</taxon>
        <taxon>Gammaproteobacteria</taxon>
        <taxon>Enterobacterales</taxon>
        <taxon>Bruguierivoracaceae</taxon>
        <taxon>Sodalis</taxon>
    </lineage>
</organism>
<name>W0HMA5_9GAMM</name>
<dbReference type="GO" id="GO:0005576">
    <property type="term" value="C:extracellular region"/>
    <property type="evidence" value="ECO:0007669"/>
    <property type="project" value="UniProtKB-SubCell"/>
</dbReference>
<dbReference type="STRING" id="2342.SOPEG_3801"/>
<dbReference type="HOGENOM" id="CLU_012762_0_1_6"/>
<evidence type="ECO:0000256" key="5">
    <source>
        <dbReference type="ARBA" id="ARBA00022525"/>
    </source>
</evidence>
<evidence type="ECO:0000259" key="10">
    <source>
        <dbReference type="Pfam" id="PF21158"/>
    </source>
</evidence>
<evidence type="ECO:0000256" key="6">
    <source>
        <dbReference type="ARBA" id="ARBA00023143"/>
    </source>
</evidence>
<feature type="domain" description="Flagellar basal-body/hook protein C-terminal" evidence="9">
    <location>
        <begin position="506"/>
        <end position="544"/>
    </location>
</feature>
<accession>W0HMA5</accession>
<gene>
    <name evidence="12" type="primary">flgK2</name>
    <name evidence="7" type="synonym">flgK</name>
    <name evidence="12" type="ORF">SOPEG_3801</name>
</gene>
<keyword evidence="12" id="KW-0966">Cell projection</keyword>
<dbReference type="KEGG" id="pes:SOPEG_3801"/>
<keyword evidence="12" id="KW-0969">Cilium</keyword>
<dbReference type="SUPFAM" id="SSF64518">
    <property type="entry name" value="Phase 1 flagellin"/>
    <property type="match status" value="1"/>
</dbReference>
<dbReference type="Pfam" id="PF06429">
    <property type="entry name" value="Flg_bbr_C"/>
    <property type="match status" value="1"/>
</dbReference>
<dbReference type="GO" id="GO:0005198">
    <property type="term" value="F:structural molecule activity"/>
    <property type="evidence" value="ECO:0007669"/>
    <property type="project" value="UniProtKB-UniRule"/>
</dbReference>
<evidence type="ECO:0000259" key="9">
    <source>
        <dbReference type="Pfam" id="PF06429"/>
    </source>
</evidence>
<feature type="domain" description="Flagellar hook-associated protein FlgK helical" evidence="11">
    <location>
        <begin position="90"/>
        <end position="323"/>
    </location>
</feature>
<evidence type="ECO:0000259" key="8">
    <source>
        <dbReference type="Pfam" id="PF00460"/>
    </source>
</evidence>
<reference evidence="12 13" key="1">
    <citation type="journal article" date="2014" name="Genome Biol. Evol.">
        <title>Genome degeneration and adaptation in a nascent stage of symbiosis.</title>
        <authorList>
            <person name="Oakeson K.F."/>
            <person name="Gil R."/>
            <person name="Clayton A.L."/>
            <person name="Dunn D.M."/>
            <person name="von Niederhausern A.C."/>
            <person name="Hamil C."/>
            <person name="Aoyagi A."/>
            <person name="Duval B."/>
            <person name="Baca A."/>
            <person name="Silva F.J."/>
            <person name="Vallier A."/>
            <person name="Jackson D.G."/>
            <person name="Latorre A."/>
            <person name="Weiss R.B."/>
            <person name="Heddi A."/>
            <person name="Moya A."/>
            <person name="Dale C."/>
        </authorList>
    </citation>
    <scope>NUCLEOTIDE SEQUENCE [LARGE SCALE GENOMIC DNA]</scope>
    <source>
        <strain evidence="13">none</strain>
    </source>
</reference>
<feature type="domain" description="Flagellar hook-associated protein 1 D2-like" evidence="10">
    <location>
        <begin position="331"/>
        <end position="414"/>
    </location>
</feature>
<dbReference type="Pfam" id="PF00460">
    <property type="entry name" value="Flg_bb_rod"/>
    <property type="match status" value="1"/>
</dbReference>
<dbReference type="AlphaFoldDB" id="W0HMA5"/>
<evidence type="ECO:0000313" key="13">
    <source>
        <dbReference type="Proteomes" id="UP000019025"/>
    </source>
</evidence>
<evidence type="ECO:0000256" key="1">
    <source>
        <dbReference type="ARBA" id="ARBA00004365"/>
    </source>
</evidence>
<dbReference type="Pfam" id="PF21158">
    <property type="entry name" value="flgK_1st_1"/>
    <property type="match status" value="1"/>
</dbReference>
<dbReference type="Pfam" id="PF22638">
    <property type="entry name" value="FlgK_D1"/>
    <property type="match status" value="1"/>
</dbReference>
<evidence type="ECO:0000259" key="11">
    <source>
        <dbReference type="Pfam" id="PF22638"/>
    </source>
</evidence>
<dbReference type="PATRIC" id="fig|2342.5.peg.4167"/>
<evidence type="ECO:0000256" key="4">
    <source>
        <dbReference type="ARBA" id="ARBA00016244"/>
    </source>
</evidence>
<dbReference type="PRINTS" id="PR01005">
    <property type="entry name" value="FLGHOOKAP1"/>
</dbReference>
<dbReference type="NCBIfam" id="TIGR02492">
    <property type="entry name" value="flgK_ends"/>
    <property type="match status" value="1"/>
</dbReference>
<dbReference type="PANTHER" id="PTHR30033:SF1">
    <property type="entry name" value="FLAGELLAR HOOK-ASSOCIATED PROTEIN 1"/>
    <property type="match status" value="1"/>
</dbReference>
<evidence type="ECO:0000256" key="3">
    <source>
        <dbReference type="ARBA" id="ARBA00009677"/>
    </source>
</evidence>
<evidence type="ECO:0000256" key="2">
    <source>
        <dbReference type="ARBA" id="ARBA00004613"/>
    </source>
</evidence>
<dbReference type="InterPro" id="IPR049119">
    <property type="entry name" value="FlgK_D2-like"/>
</dbReference>
<evidence type="ECO:0000256" key="7">
    <source>
        <dbReference type="RuleBase" id="RU362065"/>
    </source>
</evidence>
<evidence type="ECO:0000313" key="12">
    <source>
        <dbReference type="EMBL" id="AHF74939.1"/>
    </source>
</evidence>
<dbReference type="GO" id="GO:0009424">
    <property type="term" value="C:bacterial-type flagellum hook"/>
    <property type="evidence" value="ECO:0007669"/>
    <property type="project" value="UniProtKB-UniRule"/>
</dbReference>
<comment type="subcellular location">
    <subcellularLocation>
        <location evidence="1 7">Bacterial flagellum</location>
    </subcellularLocation>
    <subcellularLocation>
        <location evidence="2 7">Secreted</location>
    </subcellularLocation>
</comment>
<keyword evidence="13" id="KW-1185">Reference proteome</keyword>
<dbReference type="PANTHER" id="PTHR30033">
    <property type="entry name" value="FLAGELLAR HOOK-ASSOCIATED PROTEIN 1"/>
    <property type="match status" value="1"/>
</dbReference>
<dbReference type="Proteomes" id="UP000019025">
    <property type="component" value="Chromosome"/>
</dbReference>
<dbReference type="InterPro" id="IPR053927">
    <property type="entry name" value="FlgK_helical"/>
</dbReference>
<dbReference type="eggNOG" id="COG1256">
    <property type="taxonomic scope" value="Bacteria"/>
</dbReference>
<keyword evidence="5 7" id="KW-0964">Secreted</keyword>
<dbReference type="EMBL" id="CP006568">
    <property type="protein sequence ID" value="AHF74939.1"/>
    <property type="molecule type" value="Genomic_DNA"/>
</dbReference>
<dbReference type="InterPro" id="IPR010930">
    <property type="entry name" value="Flg_bb/hook_C_dom"/>
</dbReference>
<dbReference type="GO" id="GO:0044780">
    <property type="term" value="P:bacterial-type flagellum assembly"/>
    <property type="evidence" value="ECO:0007669"/>
    <property type="project" value="InterPro"/>
</dbReference>
<feature type="domain" description="Flagellar basal body rod protein N-terminal" evidence="8">
    <location>
        <begin position="7"/>
        <end position="35"/>
    </location>
</feature>
<sequence length="547" mass="56414">MSSLLYNIASSGLKAAQIALATTSNNISNAYVDGYNLQRVTLSEAQQSGALGNGVTVTTGIIRAYDSLVVGQLRAASTSAAAASTYSDNISQIDNLLSDSDTDLSTQMSTFFASLQALSSAASDSAARQTVIGSGQNLVSQFSSLDNTLRDMDSAIDSQLSATADQINTYAKQIATLNAQIARQGTGSESNALLDQRDQLVNSLNQLVGVNVTVQDDSTLSLTIGSGLTLVQGSSAYSLAVVPSSADASQMALAYDRGNGTLSEIDPATLTGGSLGGMLSFRDGALADARNQLGQIALAFADSFNQQHQAGVDLNGDAGGDFFTLGSPTIVSNTRNSGSAVLSVAFTDSTAAKASDYMAKYTADGWQITRNSDGASVAYTPATDESGATVLSFEGLSLSVSGTPSVNDSYQLKTVSNVIQGLSVAITDPALIAAGQADDESGDGDNRNAEALLALQNTKLVGGSATLSTAYASLVSKVGTQTSNAKITAETQASMVSQLTEKQQSISDVNLDEEYVDLQRYQQYYQANSKVMTTAGTIFDALLSALG</sequence>
<keyword evidence="6 7" id="KW-0975">Bacterial flagellum</keyword>
<dbReference type="RefSeq" id="WP_025246726.1">
    <property type="nucleotide sequence ID" value="NZ_CP006568.1"/>
</dbReference>
<protein>
    <recommendedName>
        <fullName evidence="4 7">Flagellar hook-associated protein 1</fullName>
        <shortName evidence="7">HAP1</shortName>
    </recommendedName>
</protein>
<dbReference type="InterPro" id="IPR002371">
    <property type="entry name" value="FlgK"/>
</dbReference>
<comment type="similarity">
    <text evidence="3 7">Belongs to the flagella basal body rod proteins family.</text>
</comment>
<proteinExistence type="inferred from homology"/>